<gene>
    <name evidence="2" type="ORF">PAXINDRAFT_13224</name>
</gene>
<keyword evidence="3" id="KW-1185">Reference proteome</keyword>
<reference evidence="2 3" key="1">
    <citation type="submission" date="2014-06" db="EMBL/GenBank/DDBJ databases">
        <authorList>
            <consortium name="DOE Joint Genome Institute"/>
            <person name="Kuo A."/>
            <person name="Kohler A."/>
            <person name="Nagy L.G."/>
            <person name="Floudas D."/>
            <person name="Copeland A."/>
            <person name="Barry K.W."/>
            <person name="Cichocki N."/>
            <person name="Veneault-Fourrey C."/>
            <person name="LaButti K."/>
            <person name="Lindquist E.A."/>
            <person name="Lipzen A."/>
            <person name="Lundell T."/>
            <person name="Morin E."/>
            <person name="Murat C."/>
            <person name="Sun H."/>
            <person name="Tunlid A."/>
            <person name="Henrissat B."/>
            <person name="Grigoriev I.V."/>
            <person name="Hibbett D.S."/>
            <person name="Martin F."/>
            <person name="Nordberg H.P."/>
            <person name="Cantor M.N."/>
            <person name="Hua S.X."/>
        </authorList>
    </citation>
    <scope>NUCLEOTIDE SEQUENCE [LARGE SCALE GENOMIC DNA]</scope>
    <source>
        <strain evidence="2 3">ATCC 200175</strain>
    </source>
</reference>
<dbReference type="HOGENOM" id="CLU_503524_0_0_1"/>
<proteinExistence type="predicted"/>
<name>A0A0C9SWF7_PAXIN</name>
<organism evidence="2 3">
    <name type="scientific">Paxillus involutus ATCC 200175</name>
    <dbReference type="NCBI Taxonomy" id="664439"/>
    <lineage>
        <taxon>Eukaryota</taxon>
        <taxon>Fungi</taxon>
        <taxon>Dikarya</taxon>
        <taxon>Basidiomycota</taxon>
        <taxon>Agaricomycotina</taxon>
        <taxon>Agaricomycetes</taxon>
        <taxon>Agaricomycetidae</taxon>
        <taxon>Boletales</taxon>
        <taxon>Paxilineae</taxon>
        <taxon>Paxillaceae</taxon>
        <taxon>Paxillus</taxon>
    </lineage>
</organism>
<protein>
    <submittedName>
        <fullName evidence="2">Uncharacterized protein</fullName>
    </submittedName>
</protein>
<accession>A0A0C9SWF7</accession>
<evidence type="ECO:0000256" key="1">
    <source>
        <dbReference type="SAM" id="MobiDB-lite"/>
    </source>
</evidence>
<reference evidence="3" key="2">
    <citation type="submission" date="2015-01" db="EMBL/GenBank/DDBJ databases">
        <title>Evolutionary Origins and Diversification of the Mycorrhizal Mutualists.</title>
        <authorList>
            <consortium name="DOE Joint Genome Institute"/>
            <consortium name="Mycorrhizal Genomics Consortium"/>
            <person name="Kohler A."/>
            <person name="Kuo A."/>
            <person name="Nagy L.G."/>
            <person name="Floudas D."/>
            <person name="Copeland A."/>
            <person name="Barry K.W."/>
            <person name="Cichocki N."/>
            <person name="Veneault-Fourrey C."/>
            <person name="LaButti K."/>
            <person name="Lindquist E.A."/>
            <person name="Lipzen A."/>
            <person name="Lundell T."/>
            <person name="Morin E."/>
            <person name="Murat C."/>
            <person name="Riley R."/>
            <person name="Ohm R."/>
            <person name="Sun H."/>
            <person name="Tunlid A."/>
            <person name="Henrissat B."/>
            <person name="Grigoriev I.V."/>
            <person name="Hibbett D.S."/>
            <person name="Martin F."/>
        </authorList>
    </citation>
    <scope>NUCLEOTIDE SEQUENCE [LARGE SCALE GENOMIC DNA]</scope>
    <source>
        <strain evidence="3">ATCC 200175</strain>
    </source>
</reference>
<dbReference type="Proteomes" id="UP000053647">
    <property type="component" value="Unassembled WGS sequence"/>
</dbReference>
<dbReference type="EMBL" id="KN819347">
    <property type="protein sequence ID" value="KIJ13899.1"/>
    <property type="molecule type" value="Genomic_DNA"/>
</dbReference>
<sequence>MHWVLYCAVGKNYQLLEGLLYLFAFATGFQKLSAAQSSVKIRYGEPQRWKRITANINRTKPQRAPEARARQAKKGDGRPPDTSKELLTKTKAGASKSKQSAEIGMRPSYPWKDNSCWLDSSLELIYTVASKQFYTSFLPRFQTMSRTHPLWNLYEAIDFRMTLVDLEQATSMLGNQRDNLRKVLKHASIIKSLSDKGSLFSWLATLLKYRQDQPDGAHMDARSYFETHTVVLRLCDGTATTPCHWQLTTPARASTLMFQLNSSNADLHGGDLEKWLRDVVRINKQPTPSINCWRTSEGTPLCNGSASSLTLYVHLPVMLIIEAGDHTDVKNRWNAPATLRPLSSSHAEAGVIYDIAGVAYFDPTADHFVARFTPDSKKVFHYDGMRHSGVAMLIKGATITSHLTGYPNRDNCPDGCSRHAFVYQLRGGTKAQEIFGEHQSQQALRLYDIIFAECSEGQDHIGRSLPHISLGKNNIKQLLPEDLKWLRNPSRAKTVDYEQVIQVPSNADDHDQPLSSPSQESLAVMQVSQVTFIQSMTNVAG</sequence>
<evidence type="ECO:0000313" key="2">
    <source>
        <dbReference type="EMBL" id="KIJ13899.1"/>
    </source>
</evidence>
<feature type="region of interest" description="Disordered" evidence="1">
    <location>
        <begin position="56"/>
        <end position="101"/>
    </location>
</feature>
<dbReference type="AlphaFoldDB" id="A0A0C9SWF7"/>
<feature type="compositionally biased region" description="Basic and acidic residues" evidence="1">
    <location>
        <begin position="63"/>
        <end position="88"/>
    </location>
</feature>
<evidence type="ECO:0000313" key="3">
    <source>
        <dbReference type="Proteomes" id="UP000053647"/>
    </source>
</evidence>
<dbReference type="OrthoDB" id="2674134at2759"/>